<proteinExistence type="predicted"/>
<organism evidence="1 2">
    <name type="scientific">Tanacetum coccineum</name>
    <dbReference type="NCBI Taxonomy" id="301880"/>
    <lineage>
        <taxon>Eukaryota</taxon>
        <taxon>Viridiplantae</taxon>
        <taxon>Streptophyta</taxon>
        <taxon>Embryophyta</taxon>
        <taxon>Tracheophyta</taxon>
        <taxon>Spermatophyta</taxon>
        <taxon>Magnoliopsida</taxon>
        <taxon>eudicotyledons</taxon>
        <taxon>Gunneridae</taxon>
        <taxon>Pentapetalae</taxon>
        <taxon>asterids</taxon>
        <taxon>campanulids</taxon>
        <taxon>Asterales</taxon>
        <taxon>Asteraceae</taxon>
        <taxon>Asteroideae</taxon>
        <taxon>Anthemideae</taxon>
        <taxon>Anthemidinae</taxon>
        <taxon>Tanacetum</taxon>
    </lineage>
</organism>
<gene>
    <name evidence="1" type="ORF">Tco_0655415</name>
</gene>
<reference evidence="1" key="2">
    <citation type="submission" date="2022-01" db="EMBL/GenBank/DDBJ databases">
        <authorList>
            <person name="Yamashiro T."/>
            <person name="Shiraishi A."/>
            <person name="Satake H."/>
            <person name="Nakayama K."/>
        </authorList>
    </citation>
    <scope>NUCLEOTIDE SEQUENCE</scope>
</reference>
<protein>
    <submittedName>
        <fullName evidence="1">Uncharacterized protein</fullName>
    </submittedName>
</protein>
<name>A0ABQ4X716_9ASTR</name>
<accession>A0ABQ4X716</accession>
<keyword evidence="2" id="KW-1185">Reference proteome</keyword>
<dbReference type="Proteomes" id="UP001151760">
    <property type="component" value="Unassembled WGS sequence"/>
</dbReference>
<dbReference type="EMBL" id="BQNB010009234">
    <property type="protein sequence ID" value="GJS60631.1"/>
    <property type="molecule type" value="Genomic_DNA"/>
</dbReference>
<evidence type="ECO:0000313" key="1">
    <source>
        <dbReference type="EMBL" id="GJS60631.1"/>
    </source>
</evidence>
<sequence length="123" mass="14870">MVEPEVPLKKKAQVALDEEMAHFELAQRLQAKEHREITIKERSRLFVELMNRRKKHFARLRAKEIRRKPPTKAQKRNQISTYLKNMAGYKHSQLKSKIYDEIQKLFDKEIKRVNTFVDFDFRS</sequence>
<reference evidence="1" key="1">
    <citation type="journal article" date="2022" name="Int. J. Mol. Sci.">
        <title>Draft Genome of Tanacetum Coccineum: Genomic Comparison of Closely Related Tanacetum-Family Plants.</title>
        <authorList>
            <person name="Yamashiro T."/>
            <person name="Shiraishi A."/>
            <person name="Nakayama K."/>
            <person name="Satake H."/>
        </authorList>
    </citation>
    <scope>NUCLEOTIDE SEQUENCE</scope>
</reference>
<evidence type="ECO:0000313" key="2">
    <source>
        <dbReference type="Proteomes" id="UP001151760"/>
    </source>
</evidence>
<comment type="caution">
    <text evidence="1">The sequence shown here is derived from an EMBL/GenBank/DDBJ whole genome shotgun (WGS) entry which is preliminary data.</text>
</comment>